<evidence type="ECO:0000313" key="6">
    <source>
        <dbReference type="EMBL" id="OKH45436.1"/>
    </source>
</evidence>
<feature type="domain" description="Response regulatory" evidence="4">
    <location>
        <begin position="13"/>
        <end position="129"/>
    </location>
</feature>
<dbReference type="GO" id="GO:0000160">
    <property type="term" value="P:phosphorelay signal transduction system"/>
    <property type="evidence" value="ECO:0007669"/>
    <property type="project" value="InterPro"/>
</dbReference>
<dbReference type="PROSITE" id="PS50110">
    <property type="entry name" value="RESPONSE_REGULATORY"/>
    <property type="match status" value="1"/>
</dbReference>
<dbReference type="GO" id="GO:1902201">
    <property type="term" value="P:negative regulation of bacterial-type flagellum-dependent cell motility"/>
    <property type="evidence" value="ECO:0007669"/>
    <property type="project" value="TreeGrafter"/>
</dbReference>
<dbReference type="InterPro" id="IPR011006">
    <property type="entry name" value="CheY-like_superfamily"/>
</dbReference>
<dbReference type="OrthoDB" id="9115at2"/>
<dbReference type="Pfam" id="PF00990">
    <property type="entry name" value="GGDEF"/>
    <property type="match status" value="1"/>
</dbReference>
<dbReference type="Gene3D" id="3.30.450.40">
    <property type="match status" value="2"/>
</dbReference>
<dbReference type="Gene3D" id="3.40.50.2300">
    <property type="match status" value="1"/>
</dbReference>
<keyword evidence="2" id="KW-0418">Kinase</keyword>
<feature type="modified residue" description="4-aspartylphosphate" evidence="3">
    <location>
        <position position="62"/>
    </location>
</feature>
<dbReference type="GO" id="GO:0005886">
    <property type="term" value="C:plasma membrane"/>
    <property type="evidence" value="ECO:0007669"/>
    <property type="project" value="TreeGrafter"/>
</dbReference>
<accession>A0A1U7J0Y0</accession>
<dbReference type="SUPFAM" id="SSF55073">
    <property type="entry name" value="Nucleotide cyclase"/>
    <property type="match status" value="1"/>
</dbReference>
<evidence type="ECO:0000313" key="7">
    <source>
        <dbReference type="Proteomes" id="UP000185557"/>
    </source>
</evidence>
<name>A0A1U7J0Y0_9CYAN</name>
<dbReference type="STRING" id="549789.NIES30_20150"/>
<reference evidence="6 7" key="1">
    <citation type="submission" date="2016-11" db="EMBL/GenBank/DDBJ databases">
        <title>Draft Genome Sequences of Nine Cyanobacterial Strains from Diverse Habitats.</title>
        <authorList>
            <person name="Zhu T."/>
            <person name="Hou S."/>
            <person name="Lu X."/>
            <person name="Hess W.R."/>
        </authorList>
    </citation>
    <scope>NUCLEOTIDE SEQUENCE [LARGE SCALE GENOMIC DNA]</scope>
    <source>
        <strain evidence="6 7">NIES-30</strain>
    </source>
</reference>
<dbReference type="InterPro" id="IPR029016">
    <property type="entry name" value="GAF-like_dom_sf"/>
</dbReference>
<dbReference type="SMART" id="SM00065">
    <property type="entry name" value="GAF"/>
    <property type="match status" value="1"/>
</dbReference>
<dbReference type="PROSITE" id="PS50887">
    <property type="entry name" value="GGDEF"/>
    <property type="match status" value="1"/>
</dbReference>
<keyword evidence="1" id="KW-0808">Transferase</keyword>
<proteinExistence type="predicted"/>
<dbReference type="Proteomes" id="UP000185557">
    <property type="component" value="Unassembled WGS sequence"/>
</dbReference>
<dbReference type="Pfam" id="PF00072">
    <property type="entry name" value="Response_reg"/>
    <property type="match status" value="1"/>
</dbReference>
<dbReference type="Pfam" id="PF01590">
    <property type="entry name" value="GAF"/>
    <property type="match status" value="1"/>
</dbReference>
<dbReference type="SUPFAM" id="SSF52172">
    <property type="entry name" value="CheY-like"/>
    <property type="match status" value="1"/>
</dbReference>
<dbReference type="NCBIfam" id="TIGR00254">
    <property type="entry name" value="GGDEF"/>
    <property type="match status" value="1"/>
</dbReference>
<comment type="caution">
    <text evidence="6">The sequence shown here is derived from an EMBL/GenBank/DDBJ whole genome shotgun (WGS) entry which is preliminary data.</text>
</comment>
<evidence type="ECO:0000256" key="3">
    <source>
        <dbReference type="PROSITE-ProRule" id="PRU00169"/>
    </source>
</evidence>
<dbReference type="GO" id="GO:0052621">
    <property type="term" value="F:diguanylate cyclase activity"/>
    <property type="evidence" value="ECO:0007669"/>
    <property type="project" value="TreeGrafter"/>
</dbReference>
<dbReference type="PANTHER" id="PTHR45138">
    <property type="entry name" value="REGULATORY COMPONENTS OF SENSORY TRANSDUCTION SYSTEM"/>
    <property type="match status" value="1"/>
</dbReference>
<gene>
    <name evidence="6" type="ORF">NIES30_20150</name>
</gene>
<keyword evidence="3" id="KW-0597">Phosphoprotein</keyword>
<dbReference type="EMBL" id="MRCG01000017">
    <property type="protein sequence ID" value="OKH45436.1"/>
    <property type="molecule type" value="Genomic_DNA"/>
</dbReference>
<organism evidence="6 7">
    <name type="scientific">Phormidium tenue NIES-30</name>
    <dbReference type="NCBI Taxonomy" id="549789"/>
    <lineage>
        <taxon>Bacteria</taxon>
        <taxon>Bacillati</taxon>
        <taxon>Cyanobacteriota</taxon>
        <taxon>Cyanophyceae</taxon>
        <taxon>Oscillatoriophycideae</taxon>
        <taxon>Oscillatoriales</taxon>
        <taxon>Oscillatoriaceae</taxon>
        <taxon>Phormidium</taxon>
    </lineage>
</organism>
<dbReference type="CDD" id="cd19920">
    <property type="entry name" value="REC_PA4781-like"/>
    <property type="match status" value="1"/>
</dbReference>
<evidence type="ECO:0000259" key="5">
    <source>
        <dbReference type="PROSITE" id="PS50887"/>
    </source>
</evidence>
<evidence type="ECO:0000256" key="2">
    <source>
        <dbReference type="ARBA" id="ARBA00022777"/>
    </source>
</evidence>
<evidence type="ECO:0000259" key="4">
    <source>
        <dbReference type="PROSITE" id="PS50110"/>
    </source>
</evidence>
<dbReference type="InterPro" id="IPR029787">
    <property type="entry name" value="Nucleotide_cyclase"/>
</dbReference>
<protein>
    <recommendedName>
        <fullName evidence="8">Diguanylate cyclase</fullName>
    </recommendedName>
</protein>
<dbReference type="InterPro" id="IPR043128">
    <property type="entry name" value="Rev_trsase/Diguanyl_cyclase"/>
</dbReference>
<feature type="domain" description="GGDEF" evidence="5">
    <location>
        <begin position="350"/>
        <end position="484"/>
    </location>
</feature>
<dbReference type="Gene3D" id="3.30.70.270">
    <property type="match status" value="1"/>
</dbReference>
<dbReference type="SMART" id="SM00448">
    <property type="entry name" value="REC"/>
    <property type="match status" value="1"/>
</dbReference>
<dbReference type="RefSeq" id="WP_073610244.1">
    <property type="nucleotide sequence ID" value="NZ_MRCG01000017.1"/>
</dbReference>
<dbReference type="GO" id="GO:0016301">
    <property type="term" value="F:kinase activity"/>
    <property type="evidence" value="ECO:0007669"/>
    <property type="project" value="UniProtKB-KW"/>
</dbReference>
<dbReference type="SUPFAM" id="SSF55781">
    <property type="entry name" value="GAF domain-like"/>
    <property type="match status" value="1"/>
</dbReference>
<dbReference type="InterPro" id="IPR000160">
    <property type="entry name" value="GGDEF_dom"/>
</dbReference>
<dbReference type="PANTHER" id="PTHR45138:SF9">
    <property type="entry name" value="DIGUANYLATE CYCLASE DGCM-RELATED"/>
    <property type="match status" value="1"/>
</dbReference>
<dbReference type="SMART" id="SM00267">
    <property type="entry name" value="GGDEF"/>
    <property type="match status" value="1"/>
</dbReference>
<dbReference type="InterPro" id="IPR003018">
    <property type="entry name" value="GAF"/>
</dbReference>
<dbReference type="InterPro" id="IPR001789">
    <property type="entry name" value="Sig_transdc_resp-reg_receiver"/>
</dbReference>
<evidence type="ECO:0000256" key="1">
    <source>
        <dbReference type="ARBA" id="ARBA00022679"/>
    </source>
</evidence>
<dbReference type="GO" id="GO:0043709">
    <property type="term" value="P:cell adhesion involved in single-species biofilm formation"/>
    <property type="evidence" value="ECO:0007669"/>
    <property type="project" value="TreeGrafter"/>
</dbReference>
<evidence type="ECO:0008006" key="8">
    <source>
        <dbReference type="Google" id="ProtNLM"/>
    </source>
</evidence>
<keyword evidence="7" id="KW-1185">Reference proteome</keyword>
<sequence length="502" mass="55389">MINPPAFEPEQCLIMAVDDVPANLKILQQVLNAVGYRTTFATRGQQVLDRLEDIKPDLILLDLMMPEMSGIDVCERLQQNPATAHIPIIFLTASHEIEHLAQAFECGAVDYVTKPFNAIELLARIRTHLELSQLRKQAQFQAQWEAISRQIVQDIHASIHLQDILNNTVKAIQQLLTARRVMVYRSCNPHGCKLLALSGDGLASELCVQGLGCPYLEHCAGVLPTLTEQQICLIEAAPLIPSSGAAACRANVPQELCLPIHQQGQLWGGLVVQNDPCARSWAQQEVETLTLIVQQLEISIQHAELHQRLSAANQELERISNTDSLTQIANRRCFDRQLSREWRRLQREKQPLALILCDIDYFKLFNDTYGHPSGDTCLLAVAQALKRCLKRPADLAARYGGEEFVVLLPNTELVGAIEVVEQMQGAIATLAIADAPTHRLTLSFGIYAAVPQQSTKATTALALADQALYAAKQAGRDQYVIAPNVVGAGAIEPLPRFKHSNA</sequence>
<dbReference type="CDD" id="cd01949">
    <property type="entry name" value="GGDEF"/>
    <property type="match status" value="1"/>
</dbReference>
<dbReference type="FunFam" id="3.30.70.270:FF:000001">
    <property type="entry name" value="Diguanylate cyclase domain protein"/>
    <property type="match status" value="1"/>
</dbReference>
<dbReference type="AlphaFoldDB" id="A0A1U7J0Y0"/>
<dbReference type="InterPro" id="IPR050469">
    <property type="entry name" value="Diguanylate_Cyclase"/>
</dbReference>